<dbReference type="AlphaFoldDB" id="A0A7J7YXV4"/>
<organism evidence="2 3">
    <name type="scientific">Pipistrellus kuhlii</name>
    <name type="common">Kuhl's pipistrelle</name>
    <dbReference type="NCBI Taxonomy" id="59472"/>
    <lineage>
        <taxon>Eukaryota</taxon>
        <taxon>Metazoa</taxon>
        <taxon>Chordata</taxon>
        <taxon>Craniata</taxon>
        <taxon>Vertebrata</taxon>
        <taxon>Euteleostomi</taxon>
        <taxon>Mammalia</taxon>
        <taxon>Eutheria</taxon>
        <taxon>Laurasiatheria</taxon>
        <taxon>Chiroptera</taxon>
        <taxon>Yangochiroptera</taxon>
        <taxon>Vespertilionidae</taxon>
        <taxon>Pipistrellus</taxon>
    </lineage>
</organism>
<dbReference type="EMBL" id="JACAGB010000004">
    <property type="protein sequence ID" value="KAF6366678.1"/>
    <property type="molecule type" value="Genomic_DNA"/>
</dbReference>
<sequence>MSRRKPRGGGAAAAGPAPARQAVLSRFFQASGSLRSTASPTGAAVAEIDRSTKSPPEDDGPVKKKAKKIQEKEGQSDSGTSGNPEPRKCLRTRIVLKSLEKLKEFCCDSAPPQNRVQREPLQERFAVLPKCTDFDDISLLRAKNAASAEDSKSKTGRKVCSIILMNTQYPA</sequence>
<accession>A0A7J7YXV4</accession>
<feature type="compositionally biased region" description="Basic and acidic residues" evidence="1">
    <location>
        <begin position="47"/>
        <end position="75"/>
    </location>
</feature>
<evidence type="ECO:0000313" key="3">
    <source>
        <dbReference type="Proteomes" id="UP000558488"/>
    </source>
</evidence>
<feature type="region of interest" description="Disordered" evidence="1">
    <location>
        <begin position="33"/>
        <end position="89"/>
    </location>
</feature>
<name>A0A7J7YXV4_PIPKU</name>
<evidence type="ECO:0000313" key="2">
    <source>
        <dbReference type="EMBL" id="KAF6366678.1"/>
    </source>
</evidence>
<dbReference type="Proteomes" id="UP000558488">
    <property type="component" value="Unassembled WGS sequence"/>
</dbReference>
<evidence type="ECO:0000256" key="1">
    <source>
        <dbReference type="SAM" id="MobiDB-lite"/>
    </source>
</evidence>
<gene>
    <name evidence="2" type="ORF">mPipKuh1_011842</name>
</gene>
<reference evidence="2 3" key="1">
    <citation type="journal article" date="2020" name="Nature">
        <title>Six reference-quality genomes reveal evolution of bat adaptations.</title>
        <authorList>
            <person name="Jebb D."/>
            <person name="Huang Z."/>
            <person name="Pippel M."/>
            <person name="Hughes G.M."/>
            <person name="Lavrichenko K."/>
            <person name="Devanna P."/>
            <person name="Winkler S."/>
            <person name="Jermiin L.S."/>
            <person name="Skirmuntt E.C."/>
            <person name="Katzourakis A."/>
            <person name="Burkitt-Gray L."/>
            <person name="Ray D.A."/>
            <person name="Sullivan K.A.M."/>
            <person name="Roscito J.G."/>
            <person name="Kirilenko B.M."/>
            <person name="Davalos L.M."/>
            <person name="Corthals A.P."/>
            <person name="Power M.L."/>
            <person name="Jones G."/>
            <person name="Ransome R.D."/>
            <person name="Dechmann D.K.N."/>
            <person name="Locatelli A.G."/>
            <person name="Puechmaille S.J."/>
            <person name="Fedrigo O."/>
            <person name="Jarvis E.D."/>
            <person name="Hiller M."/>
            <person name="Vernes S.C."/>
            <person name="Myers E.W."/>
            <person name="Teeling E.C."/>
        </authorList>
    </citation>
    <scope>NUCLEOTIDE SEQUENCE [LARGE SCALE GENOMIC DNA]</scope>
    <source>
        <strain evidence="2">MPipKuh1</strain>
        <tissue evidence="2">Flight muscle</tissue>
    </source>
</reference>
<keyword evidence="3" id="KW-1185">Reference proteome</keyword>
<protein>
    <submittedName>
        <fullName evidence="2">MutS-like protein 3</fullName>
    </submittedName>
</protein>
<proteinExistence type="predicted"/>
<comment type="caution">
    <text evidence="2">The sequence shown here is derived from an EMBL/GenBank/DDBJ whole genome shotgun (WGS) entry which is preliminary data.</text>
</comment>